<evidence type="ECO:0000313" key="7">
    <source>
        <dbReference type="Proteomes" id="UP001600064"/>
    </source>
</evidence>
<name>A0ABR4D8R0_9PEZI</name>
<comment type="similarity">
    <text evidence="1">Belongs to the oxygen-dependent FAD-linked oxidoreductase family.</text>
</comment>
<keyword evidence="7" id="KW-1185">Reference proteome</keyword>
<dbReference type="PROSITE" id="PS51387">
    <property type="entry name" value="FAD_PCMH"/>
    <property type="match status" value="1"/>
</dbReference>
<protein>
    <recommendedName>
        <fullName evidence="5">FAD-binding PCMH-type domain-containing protein</fullName>
    </recommendedName>
</protein>
<proteinExistence type="inferred from homology"/>
<dbReference type="Pfam" id="PF01565">
    <property type="entry name" value="FAD_binding_4"/>
    <property type="match status" value="1"/>
</dbReference>
<feature type="chain" id="PRO_5046185483" description="FAD-binding PCMH-type domain-containing protein" evidence="4">
    <location>
        <begin position="18"/>
        <end position="434"/>
    </location>
</feature>
<gene>
    <name evidence="6" type="ORF">VTJ83DRAFT_6106</name>
</gene>
<evidence type="ECO:0000259" key="5">
    <source>
        <dbReference type="PROSITE" id="PS51387"/>
    </source>
</evidence>
<comment type="caution">
    <text evidence="6">The sequence shown here is derived from an EMBL/GenBank/DDBJ whole genome shotgun (WGS) entry which is preliminary data.</text>
</comment>
<dbReference type="RefSeq" id="XP_070865481.1">
    <property type="nucleotide sequence ID" value="XM_071012781.1"/>
</dbReference>
<evidence type="ECO:0000256" key="2">
    <source>
        <dbReference type="ARBA" id="ARBA00023002"/>
    </source>
</evidence>
<dbReference type="Gene3D" id="3.30.465.10">
    <property type="match status" value="1"/>
</dbReference>
<organism evidence="6 7">
    <name type="scientific">Remersonia thermophila</name>
    <dbReference type="NCBI Taxonomy" id="72144"/>
    <lineage>
        <taxon>Eukaryota</taxon>
        <taxon>Fungi</taxon>
        <taxon>Dikarya</taxon>
        <taxon>Ascomycota</taxon>
        <taxon>Pezizomycotina</taxon>
        <taxon>Sordariomycetes</taxon>
        <taxon>Sordariomycetidae</taxon>
        <taxon>Sordariales</taxon>
        <taxon>Sordariales incertae sedis</taxon>
        <taxon>Remersonia</taxon>
    </lineage>
</organism>
<dbReference type="PANTHER" id="PTHR13878:SF91">
    <property type="entry name" value="FAD BINDING DOMAIN PROTEIN (AFU_ORTHOLOGUE AFUA_6G12070)-RELATED"/>
    <property type="match status" value="1"/>
</dbReference>
<dbReference type="InterPro" id="IPR006094">
    <property type="entry name" value="Oxid_FAD_bind_N"/>
</dbReference>
<dbReference type="EMBL" id="JAZGUE010000005">
    <property type="protein sequence ID" value="KAL2266754.1"/>
    <property type="molecule type" value="Genomic_DNA"/>
</dbReference>
<dbReference type="InterPro" id="IPR016166">
    <property type="entry name" value="FAD-bd_PCMH"/>
</dbReference>
<feature type="signal peptide" evidence="4">
    <location>
        <begin position="1"/>
        <end position="17"/>
    </location>
</feature>
<keyword evidence="2" id="KW-0560">Oxidoreductase</keyword>
<dbReference type="PANTHER" id="PTHR13878">
    <property type="entry name" value="GULONOLACTONE OXIDASE"/>
    <property type="match status" value="1"/>
</dbReference>
<keyword evidence="4" id="KW-0732">Signal</keyword>
<accession>A0ABR4D8R0</accession>
<evidence type="ECO:0000256" key="4">
    <source>
        <dbReference type="SAM" id="SignalP"/>
    </source>
</evidence>
<dbReference type="GeneID" id="98127425"/>
<dbReference type="SUPFAM" id="SSF56176">
    <property type="entry name" value="FAD-binding/transporter-associated domain-like"/>
    <property type="match status" value="1"/>
</dbReference>
<dbReference type="InterPro" id="IPR036318">
    <property type="entry name" value="FAD-bd_PCMH-like_sf"/>
</dbReference>
<dbReference type="InterPro" id="IPR050432">
    <property type="entry name" value="FAD-linked_Oxidoreductases_BP"/>
</dbReference>
<feature type="region of interest" description="Disordered" evidence="3">
    <location>
        <begin position="391"/>
        <end position="413"/>
    </location>
</feature>
<evidence type="ECO:0000256" key="1">
    <source>
        <dbReference type="ARBA" id="ARBA00005466"/>
    </source>
</evidence>
<evidence type="ECO:0000256" key="3">
    <source>
        <dbReference type="SAM" id="MobiDB-lite"/>
    </source>
</evidence>
<evidence type="ECO:0000313" key="6">
    <source>
        <dbReference type="EMBL" id="KAL2266754.1"/>
    </source>
</evidence>
<sequence length="434" mass="48031">MHLASLFFVLVVRYAWPQGGTCRLALNTAGECTRGGYPEYVVNATTVKHIQAAINFARNKNIRLVIKNTGHDFAGRSMGAGSLSIWVHNIKDFSFIPEYTAGLYRGMAVQVGAGLESWEHRKHMAKHNISVVTPGGGTVGAVGGWISVAGHGWLTSKFGLGADQVLAVNVVTADGRFRTIDMKSENLEEELWWALRGGGPSTFPWATPQRTVSLLTSPSRHLWRYHLRHPPGLRTRKYRSRSHHLLYLLLRPSLFPRGLLELHLELLPLLRQFRHLQRRLLPRLHLPPWQRFLQLFHPDHPSQPFPSPNARSLEPAVQTARPALSGGKFDPNLSIRGQHPHRPALPLARDTVPISHFSGLSFPQRLWREHQHRLERGVRLDTARGRGSGVHVFGGKLRDSRAGPSAARRGEPLVGSGGGQCGVALAGGLAGEFG</sequence>
<feature type="domain" description="FAD-binding PCMH-type" evidence="5">
    <location>
        <begin position="34"/>
        <end position="225"/>
    </location>
</feature>
<reference evidence="6 7" key="1">
    <citation type="journal article" date="2024" name="Commun. Biol.">
        <title>Comparative genomic analysis of thermophilic fungi reveals convergent evolutionary adaptations and gene losses.</title>
        <authorList>
            <person name="Steindorff A.S."/>
            <person name="Aguilar-Pontes M.V."/>
            <person name="Robinson A.J."/>
            <person name="Andreopoulos B."/>
            <person name="LaButti K."/>
            <person name="Kuo A."/>
            <person name="Mondo S."/>
            <person name="Riley R."/>
            <person name="Otillar R."/>
            <person name="Haridas S."/>
            <person name="Lipzen A."/>
            <person name="Grimwood J."/>
            <person name="Schmutz J."/>
            <person name="Clum A."/>
            <person name="Reid I.D."/>
            <person name="Moisan M.C."/>
            <person name="Butler G."/>
            <person name="Nguyen T.T.M."/>
            <person name="Dewar K."/>
            <person name="Conant G."/>
            <person name="Drula E."/>
            <person name="Henrissat B."/>
            <person name="Hansel C."/>
            <person name="Singer S."/>
            <person name="Hutchinson M.I."/>
            <person name="de Vries R.P."/>
            <person name="Natvig D.O."/>
            <person name="Powell A.J."/>
            <person name="Tsang A."/>
            <person name="Grigoriev I.V."/>
        </authorList>
    </citation>
    <scope>NUCLEOTIDE SEQUENCE [LARGE SCALE GENOMIC DNA]</scope>
    <source>
        <strain evidence="6 7">ATCC 22073</strain>
    </source>
</reference>
<dbReference type="Proteomes" id="UP001600064">
    <property type="component" value="Unassembled WGS sequence"/>
</dbReference>
<dbReference type="InterPro" id="IPR016169">
    <property type="entry name" value="FAD-bd_PCMH_sub2"/>
</dbReference>